<accession>A0A0M8ZT89</accession>
<evidence type="ECO:0000313" key="2">
    <source>
        <dbReference type="EMBL" id="KOX70487.1"/>
    </source>
</evidence>
<dbReference type="EMBL" id="KQ435859">
    <property type="protein sequence ID" value="KOX70487.1"/>
    <property type="molecule type" value="Genomic_DNA"/>
</dbReference>
<evidence type="ECO:0000313" key="3">
    <source>
        <dbReference type="Proteomes" id="UP000053105"/>
    </source>
</evidence>
<feature type="region of interest" description="Disordered" evidence="1">
    <location>
        <begin position="226"/>
        <end position="254"/>
    </location>
</feature>
<keyword evidence="3" id="KW-1185">Reference proteome</keyword>
<organism evidence="2 3">
    <name type="scientific">Melipona quadrifasciata</name>
    <dbReference type="NCBI Taxonomy" id="166423"/>
    <lineage>
        <taxon>Eukaryota</taxon>
        <taxon>Metazoa</taxon>
        <taxon>Ecdysozoa</taxon>
        <taxon>Arthropoda</taxon>
        <taxon>Hexapoda</taxon>
        <taxon>Insecta</taxon>
        <taxon>Pterygota</taxon>
        <taxon>Neoptera</taxon>
        <taxon>Endopterygota</taxon>
        <taxon>Hymenoptera</taxon>
        <taxon>Apocrita</taxon>
        <taxon>Aculeata</taxon>
        <taxon>Apoidea</taxon>
        <taxon>Anthophila</taxon>
        <taxon>Apidae</taxon>
        <taxon>Melipona</taxon>
    </lineage>
</organism>
<dbReference type="AlphaFoldDB" id="A0A0M8ZT89"/>
<name>A0A0M8ZT89_9HYME</name>
<protein>
    <submittedName>
        <fullName evidence="2">Uncharacterized protein</fullName>
    </submittedName>
</protein>
<evidence type="ECO:0000256" key="1">
    <source>
        <dbReference type="SAM" id="MobiDB-lite"/>
    </source>
</evidence>
<gene>
    <name evidence="2" type="ORF">WN51_02543</name>
</gene>
<proteinExistence type="predicted"/>
<sequence length="406" mass="46838">MFYMLIHQVTHPNRFHTKAVIISNSDSVKTDLGSNNTQIKAGQEKRPREKVMRHSHSSVSLVADVEIESQLKHTSCNSASQVSVNLLKQTLAKRLKLTSNDISNETSITLCFYFNTTNIILFQHYQYYFPVPPEGTTDYALGEMNTDCKIVHLLEKRSKEDGWLSLGIYYQRKNWAAYIELHKYIPETVSLLSVRKLHNFKNNIIFKNASIPKSFYPMRIKKQHQKQKFEKQVTHPRSHTLSNQTRRQKKRQKALSTKFCNSKNTMEHPKHLFNYYASVAFLLAYLMSFQTPFSQKENHELTCLTGLGEEEKKTSVGRATEPTRKRYHRENGISPGVYSIWLLRNTSPCEERTEGGGHLKFDRLATAFAKASPPKEASSVKCHLPKGIVYASSVIFLRKYSLILRK</sequence>
<reference evidence="2 3" key="1">
    <citation type="submission" date="2015-07" db="EMBL/GenBank/DDBJ databases">
        <title>The genome of Melipona quadrifasciata.</title>
        <authorList>
            <person name="Pan H."/>
            <person name="Kapheim K."/>
        </authorList>
    </citation>
    <scope>NUCLEOTIDE SEQUENCE [LARGE SCALE GENOMIC DNA]</scope>
    <source>
        <strain evidence="2">0111107301</strain>
        <tissue evidence="2">Whole body</tissue>
    </source>
</reference>
<dbReference type="Proteomes" id="UP000053105">
    <property type="component" value="Unassembled WGS sequence"/>
</dbReference>